<name>A0A1V6X3D0_PENNA</name>
<dbReference type="OMA" id="CNRIDAY"/>
<organism evidence="1 2">
    <name type="scientific">Penicillium nalgiovense</name>
    <dbReference type="NCBI Taxonomy" id="60175"/>
    <lineage>
        <taxon>Eukaryota</taxon>
        <taxon>Fungi</taxon>
        <taxon>Dikarya</taxon>
        <taxon>Ascomycota</taxon>
        <taxon>Pezizomycotina</taxon>
        <taxon>Eurotiomycetes</taxon>
        <taxon>Eurotiomycetidae</taxon>
        <taxon>Eurotiales</taxon>
        <taxon>Aspergillaceae</taxon>
        <taxon>Penicillium</taxon>
    </lineage>
</organism>
<keyword evidence="2" id="KW-1185">Reference proteome</keyword>
<evidence type="ECO:0000313" key="1">
    <source>
        <dbReference type="EMBL" id="OQE69644.1"/>
    </source>
</evidence>
<reference evidence="2" key="1">
    <citation type="journal article" date="2017" name="Nat. Microbiol.">
        <title>Global analysis of biosynthetic gene clusters reveals vast potential of secondary metabolite production in Penicillium species.</title>
        <authorList>
            <person name="Nielsen J.C."/>
            <person name="Grijseels S."/>
            <person name="Prigent S."/>
            <person name="Ji B."/>
            <person name="Dainat J."/>
            <person name="Nielsen K.F."/>
            <person name="Frisvad J.C."/>
            <person name="Workman M."/>
            <person name="Nielsen J."/>
        </authorList>
    </citation>
    <scope>NUCLEOTIDE SEQUENCE [LARGE SCALE GENOMIC DNA]</scope>
    <source>
        <strain evidence="2">IBT 13039</strain>
    </source>
</reference>
<proteinExistence type="predicted"/>
<comment type="caution">
    <text evidence="1">The sequence shown here is derived from an EMBL/GenBank/DDBJ whole genome shotgun (WGS) entry which is preliminary data.</text>
</comment>
<protein>
    <submittedName>
        <fullName evidence="1">Uncharacterized protein</fullName>
    </submittedName>
</protein>
<sequence length="134" mass="15364">MKDAGIMFNWSNEEVVITVYFSSRCIRPKSLCCLLLRRGHIRSLSAVERKIISITKQHPYLKSSNGHWDLNAIDRWMNDLIRSHESVNKLIKFSLEDAEDMALKQSVDDLLEAMENLGLDFTDPAFNTCKVSGM</sequence>
<dbReference type="EMBL" id="MOOB01000131">
    <property type="protein sequence ID" value="OQE69644.1"/>
    <property type="molecule type" value="Genomic_DNA"/>
</dbReference>
<dbReference type="AlphaFoldDB" id="A0A1V6X3D0"/>
<gene>
    <name evidence="1" type="ORF">PENNAL_c0131G03188</name>
</gene>
<accession>A0A1V6X3D0</accession>
<dbReference type="Proteomes" id="UP000191691">
    <property type="component" value="Unassembled WGS sequence"/>
</dbReference>
<evidence type="ECO:0000313" key="2">
    <source>
        <dbReference type="Proteomes" id="UP000191691"/>
    </source>
</evidence>